<reference evidence="1" key="1">
    <citation type="journal article" date="2020" name="Stud. Mycol.">
        <title>101 Dothideomycetes genomes: a test case for predicting lifestyles and emergence of pathogens.</title>
        <authorList>
            <person name="Haridas S."/>
            <person name="Albert R."/>
            <person name="Binder M."/>
            <person name="Bloem J."/>
            <person name="Labutti K."/>
            <person name="Salamov A."/>
            <person name="Andreopoulos B."/>
            <person name="Baker S."/>
            <person name="Barry K."/>
            <person name="Bills G."/>
            <person name="Bluhm B."/>
            <person name="Cannon C."/>
            <person name="Castanera R."/>
            <person name="Culley D."/>
            <person name="Daum C."/>
            <person name="Ezra D."/>
            <person name="Gonzalez J."/>
            <person name="Henrissat B."/>
            <person name="Kuo A."/>
            <person name="Liang C."/>
            <person name="Lipzen A."/>
            <person name="Lutzoni F."/>
            <person name="Magnuson J."/>
            <person name="Mondo S."/>
            <person name="Nolan M."/>
            <person name="Ohm R."/>
            <person name="Pangilinan J."/>
            <person name="Park H.-J."/>
            <person name="Ramirez L."/>
            <person name="Alfaro M."/>
            <person name="Sun H."/>
            <person name="Tritt A."/>
            <person name="Yoshinaga Y."/>
            <person name="Zwiers L.-H."/>
            <person name="Turgeon B."/>
            <person name="Goodwin S."/>
            <person name="Spatafora J."/>
            <person name="Crous P."/>
            <person name="Grigoriev I."/>
        </authorList>
    </citation>
    <scope>NUCLEOTIDE SEQUENCE</scope>
    <source>
        <strain evidence="1">CBS 525.71</strain>
    </source>
</reference>
<evidence type="ECO:0000313" key="2">
    <source>
        <dbReference type="Proteomes" id="UP000799754"/>
    </source>
</evidence>
<proteinExistence type="predicted"/>
<comment type="caution">
    <text evidence="1">The sequence shown here is derived from an EMBL/GenBank/DDBJ whole genome shotgun (WGS) entry which is preliminary data.</text>
</comment>
<dbReference type="EMBL" id="MU006701">
    <property type="protein sequence ID" value="KAF2633896.1"/>
    <property type="molecule type" value="Genomic_DNA"/>
</dbReference>
<name>A0ACB6SI96_9PLEO</name>
<organism evidence="1 2">
    <name type="scientific">Macroventuria anomochaeta</name>
    <dbReference type="NCBI Taxonomy" id="301207"/>
    <lineage>
        <taxon>Eukaryota</taxon>
        <taxon>Fungi</taxon>
        <taxon>Dikarya</taxon>
        <taxon>Ascomycota</taxon>
        <taxon>Pezizomycotina</taxon>
        <taxon>Dothideomycetes</taxon>
        <taxon>Pleosporomycetidae</taxon>
        <taxon>Pleosporales</taxon>
        <taxon>Pleosporineae</taxon>
        <taxon>Didymellaceae</taxon>
        <taxon>Macroventuria</taxon>
    </lineage>
</organism>
<sequence length="324" mass="36650">MARWLDNGWFACLLRCSLRRCVDWYLLLCILQDQDEKASSARSCTGDLTHLNTILLVEYLSWSVCGNIVTEDTRNLLQSLAWCLCFGPDTPLRPIRFRKEFTLPEDVTSNLDARRLYITAFGIFEAYINGRPVSNELFAPGWISYSHRWAYRIYDVTSLVLPGHDNVICAEVGDGWYAGRIGPRGGQSFTYGKDIGLAAQLEIQKYSKNTYTVLTDDTWSCTPNARVHSQLYDSETYDTREDQEDWATLHATRASGRMSEARALLRPSAELVAINATPVRFTETVACRKVFTSENGQTILDFGQDLVSRLFVPCLDLDAGHEVV</sequence>
<evidence type="ECO:0000313" key="1">
    <source>
        <dbReference type="EMBL" id="KAF2633896.1"/>
    </source>
</evidence>
<keyword evidence="2" id="KW-1185">Reference proteome</keyword>
<dbReference type="Proteomes" id="UP000799754">
    <property type="component" value="Unassembled WGS sequence"/>
</dbReference>
<accession>A0ACB6SI96</accession>
<protein>
    <submittedName>
        <fullName evidence="1">Uncharacterized protein</fullName>
    </submittedName>
</protein>
<gene>
    <name evidence="1" type="ORF">BU25DRAFT_465119</name>
</gene>